<organism evidence="5 6">
    <name type="scientific">Coprinopsis cinerea (strain Okayama-7 / 130 / ATCC MYA-4618 / FGSC 9003)</name>
    <name type="common">Inky cap fungus</name>
    <name type="synonym">Hormographiella aspergillata</name>
    <dbReference type="NCBI Taxonomy" id="240176"/>
    <lineage>
        <taxon>Eukaryota</taxon>
        <taxon>Fungi</taxon>
        <taxon>Dikarya</taxon>
        <taxon>Basidiomycota</taxon>
        <taxon>Agaricomycotina</taxon>
        <taxon>Agaricomycetes</taxon>
        <taxon>Agaricomycetidae</taxon>
        <taxon>Agaricales</taxon>
        <taxon>Agaricineae</taxon>
        <taxon>Psathyrellaceae</taxon>
        <taxon>Coprinopsis</taxon>
    </lineage>
</organism>
<dbReference type="GO" id="GO:0006103">
    <property type="term" value="P:2-oxoglutarate metabolic process"/>
    <property type="evidence" value="ECO:0007669"/>
    <property type="project" value="InterPro"/>
</dbReference>
<dbReference type="InParanoid" id="A8PGG9"/>
<keyword evidence="2" id="KW-0496">Mitochondrion</keyword>
<dbReference type="GO" id="GO:0005739">
    <property type="term" value="C:mitochondrion"/>
    <property type="evidence" value="ECO:0007669"/>
    <property type="project" value="UniProtKB-SubCell"/>
</dbReference>
<evidence type="ECO:0000256" key="3">
    <source>
        <dbReference type="ARBA" id="ARBA00043970"/>
    </source>
</evidence>
<evidence type="ECO:0000313" key="5">
    <source>
        <dbReference type="EMBL" id="EAU80579.1"/>
    </source>
</evidence>
<comment type="caution">
    <text evidence="5">The sequence shown here is derived from an EMBL/GenBank/DDBJ whole genome shotgun (WGS) entry which is preliminary data.</text>
</comment>
<dbReference type="OMA" id="NFWEAPE"/>
<keyword evidence="6" id="KW-1185">Reference proteome</keyword>
<feature type="region of interest" description="Disordered" evidence="4">
    <location>
        <begin position="21"/>
        <end position="74"/>
    </location>
</feature>
<reference evidence="5 6" key="1">
    <citation type="journal article" date="2010" name="Proc. Natl. Acad. Sci. U.S.A.">
        <title>Insights into evolution of multicellular fungi from the assembled chromosomes of the mushroom Coprinopsis cinerea (Coprinus cinereus).</title>
        <authorList>
            <person name="Stajich J.E."/>
            <person name="Wilke S.K."/>
            <person name="Ahren D."/>
            <person name="Au C.H."/>
            <person name="Birren B.W."/>
            <person name="Borodovsky M."/>
            <person name="Burns C."/>
            <person name="Canback B."/>
            <person name="Casselton L.A."/>
            <person name="Cheng C.K."/>
            <person name="Deng J."/>
            <person name="Dietrich F.S."/>
            <person name="Fargo D.C."/>
            <person name="Farman M.L."/>
            <person name="Gathman A.C."/>
            <person name="Goldberg J."/>
            <person name="Guigo R."/>
            <person name="Hoegger P.J."/>
            <person name="Hooker J.B."/>
            <person name="Huggins A."/>
            <person name="James T.Y."/>
            <person name="Kamada T."/>
            <person name="Kilaru S."/>
            <person name="Kodira C."/>
            <person name="Kues U."/>
            <person name="Kupfer D."/>
            <person name="Kwan H.S."/>
            <person name="Lomsadze A."/>
            <person name="Li W."/>
            <person name="Lilly W.W."/>
            <person name="Ma L.J."/>
            <person name="Mackey A.J."/>
            <person name="Manning G."/>
            <person name="Martin F."/>
            <person name="Muraguchi H."/>
            <person name="Natvig D.O."/>
            <person name="Palmerini H."/>
            <person name="Ramesh M.A."/>
            <person name="Rehmeyer C.J."/>
            <person name="Roe B.A."/>
            <person name="Shenoy N."/>
            <person name="Stanke M."/>
            <person name="Ter-Hovhannisyan V."/>
            <person name="Tunlid A."/>
            <person name="Velagapudi R."/>
            <person name="Vision T.J."/>
            <person name="Zeng Q."/>
            <person name="Zolan M.E."/>
            <person name="Pukkila P.J."/>
        </authorList>
    </citation>
    <scope>NUCLEOTIDE SEQUENCE [LARGE SCALE GENOMIC DNA]</scope>
    <source>
        <strain evidence="6">Okayama-7 / 130 / ATCC MYA-4618 / FGSC 9003</strain>
    </source>
</reference>
<evidence type="ECO:0000256" key="1">
    <source>
        <dbReference type="ARBA" id="ARBA00004173"/>
    </source>
</evidence>
<dbReference type="eggNOG" id="ENOG502SCFG">
    <property type="taxonomic scope" value="Eukaryota"/>
</dbReference>
<dbReference type="Pfam" id="PF10937">
    <property type="entry name" value="Kgd4-YMR31"/>
    <property type="match status" value="1"/>
</dbReference>
<comment type="subcellular location">
    <subcellularLocation>
        <location evidence="1">Mitochondrion</location>
    </subcellularLocation>
</comment>
<dbReference type="EMBL" id="AACS02000005">
    <property type="protein sequence ID" value="EAU80579.1"/>
    <property type="molecule type" value="Genomic_DNA"/>
</dbReference>
<proteinExistence type="inferred from homology"/>
<gene>
    <name evidence="5" type="ORF">CC1G_11379</name>
</gene>
<accession>A8PGG9</accession>
<dbReference type="OrthoDB" id="2116030at2759"/>
<evidence type="ECO:0000256" key="4">
    <source>
        <dbReference type="SAM" id="MobiDB-lite"/>
    </source>
</evidence>
<evidence type="ECO:0000313" key="6">
    <source>
        <dbReference type="Proteomes" id="UP000001861"/>
    </source>
</evidence>
<dbReference type="RefSeq" id="XP_001841216.1">
    <property type="nucleotide sequence ID" value="XM_001841164.1"/>
</dbReference>
<sequence length="111" mass="12109">MKPSPTLFAQLRKPSIHFIGKRSLPSTRHAAQPHPYAPPEFQRVFTPAPQGSSASTSSSPSSSSPSSGSDSDVPVYTHFWEAPSKYWKSRVNTLEDREMDAIMSGGASSTW</sequence>
<dbReference type="Proteomes" id="UP000001861">
    <property type="component" value="Unassembled WGS sequence"/>
</dbReference>
<evidence type="ECO:0000256" key="2">
    <source>
        <dbReference type="ARBA" id="ARBA00023128"/>
    </source>
</evidence>
<dbReference type="GeneID" id="6017893"/>
<protein>
    <submittedName>
        <fullName evidence="5">Uncharacterized protein</fullName>
    </submittedName>
</protein>
<feature type="compositionally biased region" description="Low complexity" evidence="4">
    <location>
        <begin position="46"/>
        <end position="74"/>
    </location>
</feature>
<comment type="similarity">
    <text evidence="3">Belongs to the alpha-ketoglutarate dehydrogenase component 4 family.</text>
</comment>
<dbReference type="KEGG" id="cci:CC1G_11379"/>
<name>A8PGG9_COPC7</name>
<dbReference type="AlphaFoldDB" id="A8PGG9"/>
<dbReference type="InterPro" id="IPR020373">
    <property type="entry name" value="Kgd4/YMR-31"/>
</dbReference>
<dbReference type="VEuPathDB" id="FungiDB:CC1G_11379"/>